<evidence type="ECO:0000313" key="7">
    <source>
        <dbReference type="EMBL" id="AEE51423.1"/>
    </source>
</evidence>
<dbReference type="HOGENOM" id="CLU_047691_4_1_10"/>
<keyword evidence="8" id="KW-1185">Reference proteome</keyword>
<dbReference type="InterPro" id="IPR013324">
    <property type="entry name" value="RNA_pol_sigma_r3/r4-like"/>
</dbReference>
<dbReference type="Pfam" id="PF08281">
    <property type="entry name" value="Sigma70_r4_2"/>
    <property type="match status" value="1"/>
</dbReference>
<gene>
    <name evidence="7" type="ordered locus">Halhy_3569</name>
</gene>
<organism evidence="7 8">
    <name type="scientific">Haliscomenobacter hydrossis (strain ATCC 27775 / DSM 1100 / LMG 10767 / O)</name>
    <dbReference type="NCBI Taxonomy" id="760192"/>
    <lineage>
        <taxon>Bacteria</taxon>
        <taxon>Pseudomonadati</taxon>
        <taxon>Bacteroidota</taxon>
        <taxon>Saprospiria</taxon>
        <taxon>Saprospirales</taxon>
        <taxon>Haliscomenobacteraceae</taxon>
        <taxon>Haliscomenobacter</taxon>
    </lineage>
</organism>
<dbReference type="GO" id="GO:0003677">
    <property type="term" value="F:DNA binding"/>
    <property type="evidence" value="ECO:0007669"/>
    <property type="project" value="InterPro"/>
</dbReference>
<dbReference type="NCBIfam" id="TIGR02985">
    <property type="entry name" value="Sig70_bacteroi1"/>
    <property type="match status" value="1"/>
</dbReference>
<dbReference type="Pfam" id="PF04542">
    <property type="entry name" value="Sigma70_r2"/>
    <property type="match status" value="1"/>
</dbReference>
<feature type="domain" description="RNA polymerase sigma factor 70 region 4 type 2" evidence="6">
    <location>
        <begin position="122"/>
        <end position="169"/>
    </location>
</feature>
<reference key="2">
    <citation type="submission" date="2011-04" db="EMBL/GenBank/DDBJ databases">
        <title>Complete sequence of chromosome of Haliscomenobacter hydrossis DSM 1100.</title>
        <authorList>
            <consortium name="US DOE Joint Genome Institute (JGI-PGF)"/>
            <person name="Lucas S."/>
            <person name="Han J."/>
            <person name="Lapidus A."/>
            <person name="Bruce D."/>
            <person name="Goodwin L."/>
            <person name="Pitluck S."/>
            <person name="Peters L."/>
            <person name="Kyrpides N."/>
            <person name="Mavromatis K."/>
            <person name="Ivanova N."/>
            <person name="Ovchinnikova G."/>
            <person name="Pagani I."/>
            <person name="Daligault H."/>
            <person name="Detter J.C."/>
            <person name="Han C."/>
            <person name="Land M."/>
            <person name="Hauser L."/>
            <person name="Markowitz V."/>
            <person name="Cheng J.-F."/>
            <person name="Hugenholtz P."/>
            <person name="Woyke T."/>
            <person name="Wu D."/>
            <person name="Verbarg S."/>
            <person name="Frueling A."/>
            <person name="Brambilla E."/>
            <person name="Klenk H.-P."/>
            <person name="Eisen J.A."/>
        </authorList>
    </citation>
    <scope>NUCLEOTIDE SEQUENCE</scope>
    <source>
        <strain>DSM 1100</strain>
    </source>
</reference>
<evidence type="ECO:0000256" key="1">
    <source>
        <dbReference type="ARBA" id="ARBA00010641"/>
    </source>
</evidence>
<dbReference type="SUPFAM" id="SSF88946">
    <property type="entry name" value="Sigma2 domain of RNA polymerase sigma factors"/>
    <property type="match status" value="1"/>
</dbReference>
<dbReference type="SUPFAM" id="SSF88659">
    <property type="entry name" value="Sigma3 and sigma4 domains of RNA polymerase sigma factors"/>
    <property type="match status" value="1"/>
</dbReference>
<dbReference type="InterPro" id="IPR014327">
    <property type="entry name" value="RNA_pol_sigma70_bacteroid"/>
</dbReference>
<dbReference type="InterPro" id="IPR014284">
    <property type="entry name" value="RNA_pol_sigma-70_dom"/>
</dbReference>
<evidence type="ECO:0000256" key="3">
    <source>
        <dbReference type="ARBA" id="ARBA00023082"/>
    </source>
</evidence>
<evidence type="ECO:0000259" key="6">
    <source>
        <dbReference type="Pfam" id="PF08281"/>
    </source>
</evidence>
<dbReference type="PANTHER" id="PTHR43133">
    <property type="entry name" value="RNA POLYMERASE ECF-TYPE SIGMA FACTO"/>
    <property type="match status" value="1"/>
</dbReference>
<evidence type="ECO:0000256" key="2">
    <source>
        <dbReference type="ARBA" id="ARBA00023015"/>
    </source>
</evidence>
<dbReference type="RefSeq" id="WP_013765963.1">
    <property type="nucleotide sequence ID" value="NC_015510.1"/>
</dbReference>
<evidence type="ECO:0000256" key="4">
    <source>
        <dbReference type="ARBA" id="ARBA00023163"/>
    </source>
</evidence>
<dbReference type="EMBL" id="CP002691">
    <property type="protein sequence ID" value="AEE51423.1"/>
    <property type="molecule type" value="Genomic_DNA"/>
</dbReference>
<keyword evidence="4" id="KW-0804">Transcription</keyword>
<dbReference type="InterPro" id="IPR013325">
    <property type="entry name" value="RNA_pol_sigma_r2"/>
</dbReference>
<dbReference type="InterPro" id="IPR007627">
    <property type="entry name" value="RNA_pol_sigma70_r2"/>
</dbReference>
<dbReference type="PANTHER" id="PTHR43133:SF46">
    <property type="entry name" value="RNA POLYMERASE SIGMA-70 FACTOR ECF SUBFAMILY"/>
    <property type="match status" value="1"/>
</dbReference>
<reference evidence="7 8" key="1">
    <citation type="journal article" date="2011" name="Stand. Genomic Sci.">
        <title>Complete genome sequence of Haliscomenobacter hydrossis type strain (O).</title>
        <authorList>
            <consortium name="US DOE Joint Genome Institute (JGI-PGF)"/>
            <person name="Daligault H."/>
            <person name="Lapidus A."/>
            <person name="Zeytun A."/>
            <person name="Nolan M."/>
            <person name="Lucas S."/>
            <person name="Del Rio T.G."/>
            <person name="Tice H."/>
            <person name="Cheng J.F."/>
            <person name="Tapia R."/>
            <person name="Han C."/>
            <person name="Goodwin L."/>
            <person name="Pitluck S."/>
            <person name="Liolios K."/>
            <person name="Pagani I."/>
            <person name="Ivanova N."/>
            <person name="Huntemann M."/>
            <person name="Mavromatis K."/>
            <person name="Mikhailova N."/>
            <person name="Pati A."/>
            <person name="Chen A."/>
            <person name="Palaniappan K."/>
            <person name="Land M."/>
            <person name="Hauser L."/>
            <person name="Brambilla E.M."/>
            <person name="Rohde M."/>
            <person name="Verbarg S."/>
            <person name="Goker M."/>
            <person name="Bristow J."/>
            <person name="Eisen J.A."/>
            <person name="Markowitz V."/>
            <person name="Hugenholtz P."/>
            <person name="Kyrpides N.C."/>
            <person name="Klenk H.P."/>
            <person name="Woyke T."/>
        </authorList>
    </citation>
    <scope>NUCLEOTIDE SEQUENCE [LARGE SCALE GENOMIC DNA]</scope>
    <source>
        <strain evidence="8">ATCC 27775 / DSM 1100 / LMG 10767 / O</strain>
    </source>
</reference>
<dbReference type="eggNOG" id="COG1595">
    <property type="taxonomic scope" value="Bacteria"/>
</dbReference>
<accession>F4KXR2</accession>
<dbReference type="InterPro" id="IPR013249">
    <property type="entry name" value="RNA_pol_sigma70_r4_t2"/>
</dbReference>
<dbReference type="OrthoDB" id="679904at2"/>
<protein>
    <submittedName>
        <fullName evidence="7">RNA polymerase, sigma-24 subunit, ECF subfamily</fullName>
    </submittedName>
</protein>
<dbReference type="Proteomes" id="UP000008461">
    <property type="component" value="Chromosome"/>
</dbReference>
<dbReference type="Gene3D" id="1.10.1740.10">
    <property type="match status" value="1"/>
</dbReference>
<sequence>MNRNGYSDAELLNALKADDELAFKELYDRYWHKMYSIALRKLGRKEVAEELAQELFVMLWQKRATLRIINLNAFLQVSLKNLSIDYIRHHIQEEHYLDSLKQYFPLEIMTTTDMVYFNELTEALQKALAELPEKTRQIFMLNRFERLTIREIAVQLNLSEKSIEYHLSRSTTYLRQHLREYNAYGLTFLAFLLY</sequence>
<dbReference type="Gene3D" id="1.10.10.10">
    <property type="entry name" value="Winged helix-like DNA-binding domain superfamily/Winged helix DNA-binding domain"/>
    <property type="match status" value="1"/>
</dbReference>
<dbReference type="AlphaFoldDB" id="F4KXR2"/>
<dbReference type="KEGG" id="hhy:Halhy_3569"/>
<keyword evidence="3" id="KW-0731">Sigma factor</keyword>
<dbReference type="InterPro" id="IPR039425">
    <property type="entry name" value="RNA_pol_sigma-70-like"/>
</dbReference>
<keyword evidence="2" id="KW-0805">Transcription regulation</keyword>
<evidence type="ECO:0000313" key="8">
    <source>
        <dbReference type="Proteomes" id="UP000008461"/>
    </source>
</evidence>
<comment type="similarity">
    <text evidence="1">Belongs to the sigma-70 factor family. ECF subfamily.</text>
</comment>
<dbReference type="STRING" id="760192.Halhy_3569"/>
<dbReference type="InterPro" id="IPR036388">
    <property type="entry name" value="WH-like_DNA-bd_sf"/>
</dbReference>
<dbReference type="NCBIfam" id="TIGR02937">
    <property type="entry name" value="sigma70-ECF"/>
    <property type="match status" value="1"/>
</dbReference>
<name>F4KXR2_HALH1</name>
<dbReference type="GO" id="GO:0016987">
    <property type="term" value="F:sigma factor activity"/>
    <property type="evidence" value="ECO:0007669"/>
    <property type="project" value="UniProtKB-KW"/>
</dbReference>
<evidence type="ECO:0000259" key="5">
    <source>
        <dbReference type="Pfam" id="PF04542"/>
    </source>
</evidence>
<dbReference type="GO" id="GO:0006352">
    <property type="term" value="P:DNA-templated transcription initiation"/>
    <property type="evidence" value="ECO:0007669"/>
    <property type="project" value="InterPro"/>
</dbReference>
<feature type="domain" description="RNA polymerase sigma-70 region 2" evidence="5">
    <location>
        <begin position="26"/>
        <end position="89"/>
    </location>
</feature>
<proteinExistence type="inferred from homology"/>